<comment type="miscellaneous">
    <text evidence="1">Reaction mechanism of ThiL seems to utilize a direct, inline transfer of the gamma-phosphate of ATP to TMP rather than a phosphorylated enzyme intermediate.</text>
</comment>
<keyword evidence="1" id="KW-0784">Thiamine biosynthesis</keyword>
<name>K9UPH0_CHAP6</name>
<comment type="pathway">
    <text evidence="1">Cofactor biosynthesis; thiamine diphosphate biosynthesis; thiamine diphosphate from thiamine phosphate: step 1/1.</text>
</comment>
<feature type="binding site" evidence="1">
    <location>
        <position position="53"/>
    </location>
    <ligand>
        <name>Mg(2+)</name>
        <dbReference type="ChEBI" id="CHEBI:18420"/>
        <label>1</label>
    </ligand>
</feature>
<dbReference type="EMBL" id="CP003600">
    <property type="protein sequence ID" value="AFY96715.1"/>
    <property type="molecule type" value="Genomic_DNA"/>
</dbReference>
<dbReference type="PANTHER" id="PTHR30270:SF0">
    <property type="entry name" value="THIAMINE-MONOPHOSPHATE KINASE"/>
    <property type="match status" value="1"/>
</dbReference>
<dbReference type="InterPro" id="IPR010918">
    <property type="entry name" value="PurM-like_C_dom"/>
</dbReference>
<dbReference type="Proteomes" id="UP000010366">
    <property type="component" value="Chromosome"/>
</dbReference>
<dbReference type="eggNOG" id="COG0611">
    <property type="taxonomic scope" value="Bacteria"/>
</dbReference>
<dbReference type="HOGENOM" id="CLU_046964_3_0_3"/>
<evidence type="ECO:0000259" key="2">
    <source>
        <dbReference type="Pfam" id="PF00586"/>
    </source>
</evidence>
<dbReference type="InterPro" id="IPR006283">
    <property type="entry name" value="ThiL-like"/>
</dbReference>
<keyword evidence="1" id="KW-0479">Metal-binding</keyword>
<feature type="binding site" evidence="1">
    <location>
        <position position="353"/>
    </location>
    <ligand>
        <name>substrate</name>
    </ligand>
</feature>
<feature type="binding site" evidence="1">
    <location>
        <position position="37"/>
    </location>
    <ligand>
        <name>Mg(2+)</name>
        <dbReference type="ChEBI" id="CHEBI:18420"/>
        <label>3</label>
    </ligand>
</feature>
<feature type="domain" description="PurM-like C-terminal" evidence="3">
    <location>
        <begin position="160"/>
        <end position="315"/>
    </location>
</feature>
<feature type="binding site" evidence="1">
    <location>
        <position position="131"/>
    </location>
    <ligand>
        <name>Mg(2+)</name>
        <dbReference type="ChEBI" id="CHEBI:18420"/>
        <label>1</label>
    </ligand>
</feature>
<dbReference type="GO" id="GO:0009229">
    <property type="term" value="P:thiamine diphosphate biosynthetic process"/>
    <property type="evidence" value="ECO:0007669"/>
    <property type="project" value="UniProtKB-UniRule"/>
</dbReference>
<feature type="binding site" evidence="1">
    <location>
        <position position="83"/>
    </location>
    <ligand>
        <name>Mg(2+)</name>
        <dbReference type="ChEBI" id="CHEBI:18420"/>
        <label>3</label>
    </ligand>
</feature>
<feature type="binding site" evidence="1">
    <location>
        <position position="234"/>
    </location>
    <ligand>
        <name>Mg(2+)</name>
        <dbReference type="ChEBI" id="CHEBI:18420"/>
        <label>5</label>
    </ligand>
</feature>
<dbReference type="GO" id="GO:0000287">
    <property type="term" value="F:magnesium ion binding"/>
    <property type="evidence" value="ECO:0007669"/>
    <property type="project" value="UniProtKB-UniRule"/>
</dbReference>
<comment type="similarity">
    <text evidence="1">Belongs to the thiamine-monophosphate kinase family.</text>
</comment>
<dbReference type="AlphaFoldDB" id="K9UPH0"/>
<dbReference type="InterPro" id="IPR016188">
    <property type="entry name" value="PurM-like_N"/>
</dbReference>
<evidence type="ECO:0000313" key="5">
    <source>
        <dbReference type="Proteomes" id="UP000010366"/>
    </source>
</evidence>
<feature type="binding site" evidence="1">
    <location>
        <position position="231"/>
    </location>
    <ligand>
        <name>Mg(2+)</name>
        <dbReference type="ChEBI" id="CHEBI:18420"/>
        <label>3</label>
    </ligand>
</feature>
<feature type="binding site" evidence="1">
    <location>
        <position position="83"/>
    </location>
    <ligand>
        <name>Mg(2+)</name>
        <dbReference type="ChEBI" id="CHEBI:18420"/>
        <label>4</label>
    </ligand>
</feature>
<reference evidence="4 5" key="1">
    <citation type="submission" date="2012-05" db="EMBL/GenBank/DDBJ databases">
        <title>Finished chromosome of genome of Chamaesiphon sp. PCC 6605.</title>
        <authorList>
            <consortium name="US DOE Joint Genome Institute"/>
            <person name="Gugger M."/>
            <person name="Coursin T."/>
            <person name="Rippka R."/>
            <person name="Tandeau De Marsac N."/>
            <person name="Huntemann M."/>
            <person name="Wei C.-L."/>
            <person name="Han J."/>
            <person name="Detter J.C."/>
            <person name="Han C."/>
            <person name="Tapia R."/>
            <person name="Chen A."/>
            <person name="Kyrpides N."/>
            <person name="Mavromatis K."/>
            <person name="Markowitz V."/>
            <person name="Szeto E."/>
            <person name="Ivanova N."/>
            <person name="Pagani I."/>
            <person name="Pati A."/>
            <person name="Goodwin L."/>
            <person name="Nordberg H.P."/>
            <person name="Cantor M.N."/>
            <person name="Hua S.X."/>
            <person name="Woyke T."/>
            <person name="Kerfeld C.A."/>
        </authorList>
    </citation>
    <scope>NUCLEOTIDE SEQUENCE [LARGE SCALE GENOMIC DNA]</scope>
    <source>
        <strain evidence="5">ATCC 27169 / PCC 6605</strain>
    </source>
</reference>
<feature type="binding site" evidence="1">
    <location>
        <position position="54"/>
    </location>
    <ligand>
        <name>Mg(2+)</name>
        <dbReference type="ChEBI" id="CHEBI:18420"/>
        <label>2</label>
    </ligand>
</feature>
<comment type="catalytic activity">
    <reaction evidence="1">
        <text>thiamine phosphate + ATP = thiamine diphosphate + ADP</text>
        <dbReference type="Rhea" id="RHEA:15913"/>
        <dbReference type="ChEBI" id="CHEBI:30616"/>
        <dbReference type="ChEBI" id="CHEBI:37575"/>
        <dbReference type="ChEBI" id="CHEBI:58937"/>
        <dbReference type="ChEBI" id="CHEBI:456216"/>
        <dbReference type="EC" id="2.7.4.16"/>
    </reaction>
</comment>
<feature type="binding site" evidence="1">
    <location>
        <position position="156"/>
    </location>
    <ligand>
        <name>ATP</name>
        <dbReference type="ChEBI" id="CHEBI:30616"/>
    </ligand>
</feature>
<dbReference type="InterPro" id="IPR036676">
    <property type="entry name" value="PurM-like_C_sf"/>
</dbReference>
<dbReference type="HAMAP" id="MF_02128">
    <property type="entry name" value="TMP_kinase"/>
    <property type="match status" value="1"/>
</dbReference>
<dbReference type="Gene3D" id="3.30.1330.10">
    <property type="entry name" value="PurM-like, N-terminal domain"/>
    <property type="match status" value="1"/>
</dbReference>
<dbReference type="KEGG" id="cmp:Cha6605_5864"/>
<evidence type="ECO:0000256" key="1">
    <source>
        <dbReference type="HAMAP-Rule" id="MF_02128"/>
    </source>
</evidence>
<dbReference type="Pfam" id="PF02769">
    <property type="entry name" value="AIRS_C"/>
    <property type="match status" value="1"/>
</dbReference>
<evidence type="ECO:0000313" key="4">
    <source>
        <dbReference type="EMBL" id="AFY96715.1"/>
    </source>
</evidence>
<dbReference type="SUPFAM" id="SSF55326">
    <property type="entry name" value="PurM N-terminal domain-like"/>
    <property type="match status" value="1"/>
</dbReference>
<organism evidence="4 5">
    <name type="scientific">Chamaesiphon minutus (strain ATCC 27169 / PCC 6605)</name>
    <dbReference type="NCBI Taxonomy" id="1173020"/>
    <lineage>
        <taxon>Bacteria</taxon>
        <taxon>Bacillati</taxon>
        <taxon>Cyanobacteriota</taxon>
        <taxon>Cyanophyceae</taxon>
        <taxon>Gomontiellales</taxon>
        <taxon>Chamaesiphonaceae</taxon>
        <taxon>Chamaesiphon</taxon>
    </lineage>
</organism>
<accession>K9UPH0</accession>
<feature type="binding site" evidence="1">
    <location>
        <begin position="130"/>
        <end position="131"/>
    </location>
    <ligand>
        <name>ATP</name>
        <dbReference type="ChEBI" id="CHEBI:30616"/>
    </ligand>
</feature>
<dbReference type="InterPro" id="IPR036921">
    <property type="entry name" value="PurM-like_N_sf"/>
</dbReference>
<keyword evidence="1" id="KW-0547">Nucleotide-binding</keyword>
<feature type="binding site" evidence="1">
    <location>
        <position position="233"/>
    </location>
    <ligand>
        <name>ATP</name>
        <dbReference type="ChEBI" id="CHEBI:30616"/>
    </ligand>
</feature>
<dbReference type="STRING" id="1173020.Cha6605_5864"/>
<dbReference type="GO" id="GO:0009030">
    <property type="term" value="F:thiamine-phosphate kinase activity"/>
    <property type="evidence" value="ECO:0007669"/>
    <property type="project" value="UniProtKB-UniRule"/>
</dbReference>
<gene>
    <name evidence="1" type="primary">thiL</name>
    <name evidence="4" type="ORF">Cha6605_5864</name>
</gene>
<dbReference type="PANTHER" id="PTHR30270">
    <property type="entry name" value="THIAMINE-MONOPHOSPHATE KINASE"/>
    <property type="match status" value="1"/>
</dbReference>
<feature type="binding site" evidence="1">
    <location>
        <position position="54"/>
    </location>
    <ligand>
        <name>Mg(2+)</name>
        <dbReference type="ChEBI" id="CHEBI:18420"/>
        <label>1</label>
    </ligand>
</feature>
<dbReference type="NCBIfam" id="TIGR01379">
    <property type="entry name" value="thiL"/>
    <property type="match status" value="1"/>
</dbReference>
<keyword evidence="1" id="KW-0460">Magnesium</keyword>
<keyword evidence="5" id="KW-1185">Reference proteome</keyword>
<feature type="binding site" evidence="1">
    <location>
        <position position="61"/>
    </location>
    <ligand>
        <name>substrate</name>
    </ligand>
</feature>
<evidence type="ECO:0000259" key="3">
    <source>
        <dbReference type="Pfam" id="PF02769"/>
    </source>
</evidence>
<keyword evidence="1 4" id="KW-0418">Kinase</keyword>
<dbReference type="EC" id="2.7.4.16" evidence="1"/>
<feature type="binding site" evidence="1">
    <location>
        <position position="281"/>
    </location>
    <ligand>
        <name>substrate</name>
    </ligand>
</feature>
<proteinExistence type="inferred from homology"/>
<feature type="domain" description="PurM-like N-terminal" evidence="2">
    <location>
        <begin position="35"/>
        <end position="148"/>
    </location>
</feature>
<dbReference type="Gene3D" id="3.90.650.10">
    <property type="entry name" value="PurM-like C-terminal domain"/>
    <property type="match status" value="1"/>
</dbReference>
<keyword evidence="1" id="KW-0808">Transferase</keyword>
<feature type="binding site" evidence="1">
    <location>
        <position position="113"/>
    </location>
    <ligand>
        <name>ATP</name>
        <dbReference type="ChEBI" id="CHEBI:30616"/>
    </ligand>
</feature>
<feature type="binding site" evidence="1">
    <location>
        <position position="52"/>
    </location>
    <ligand>
        <name>Mg(2+)</name>
        <dbReference type="ChEBI" id="CHEBI:18420"/>
        <label>4</label>
    </ligand>
</feature>
<dbReference type="UniPathway" id="UPA00060">
    <property type="reaction ID" value="UER00142"/>
</dbReference>
<dbReference type="SUPFAM" id="SSF56042">
    <property type="entry name" value="PurM C-terminal domain-like"/>
    <property type="match status" value="1"/>
</dbReference>
<dbReference type="Pfam" id="PF00586">
    <property type="entry name" value="AIRS"/>
    <property type="match status" value="1"/>
</dbReference>
<dbReference type="PATRIC" id="fig|1173020.3.peg.6747"/>
<feature type="binding site" evidence="1">
    <location>
        <position position="83"/>
    </location>
    <ligand>
        <name>Mg(2+)</name>
        <dbReference type="ChEBI" id="CHEBI:18420"/>
        <label>2</label>
    </ligand>
</feature>
<dbReference type="GO" id="GO:0009228">
    <property type="term" value="P:thiamine biosynthetic process"/>
    <property type="evidence" value="ECO:0007669"/>
    <property type="project" value="UniProtKB-KW"/>
</dbReference>
<feature type="binding site" evidence="1">
    <location>
        <position position="37"/>
    </location>
    <ligand>
        <name>Mg(2+)</name>
        <dbReference type="ChEBI" id="CHEBI:18420"/>
        <label>4</label>
    </ligand>
</feature>
<protein>
    <recommendedName>
        <fullName evidence="1">Thiamine-monophosphate kinase</fullName>
        <shortName evidence="1">TMP kinase</shortName>
        <shortName evidence="1">Thiamine-phosphate kinase</shortName>
        <ecNumber evidence="1">2.7.4.16</ecNumber>
    </recommendedName>
</protein>
<keyword evidence="1" id="KW-0067">ATP-binding</keyword>
<sequence>MVVSAHPTATMQISNLGEQGLLKLIAPYCLPNTIGDDGAIVHPPPDCELVVTTDVLVDGVHFSDRTTTAFDVGWRAVAANLSDLAAMGATPLGITVGLSLPPTLPVVWLEGLYRGMQACLDRYGTGIIGGDLTRSSVATVAITALGSVRADRIIARANAKVDDAIVVTGYHGDSHGGLQLLLDANAIAEPTAERQALIDAHQRPLPRLDVLPILDRLSASASQEFAIGGMDSSDGLADAIVQICQASGVGAVLNRSSLPISPSLTRIFPDTALDSALYGGEDFELVLCMPREIGLELVEKIGGGAAIIGKIVRSSDILLIDDLTNNSPIHLVGVGDSLPLGTASLKENRHSGFQHF</sequence>
<dbReference type="GO" id="GO:0005524">
    <property type="term" value="F:ATP binding"/>
    <property type="evidence" value="ECO:0007669"/>
    <property type="project" value="UniProtKB-UniRule"/>
</dbReference>
<dbReference type="CDD" id="cd02194">
    <property type="entry name" value="ThiL"/>
    <property type="match status" value="1"/>
</dbReference>
<dbReference type="PIRSF" id="PIRSF005303">
    <property type="entry name" value="Thiam_monoph_kin"/>
    <property type="match status" value="1"/>
</dbReference>
<comment type="function">
    <text evidence="1">Catalyzes the ATP-dependent phosphorylation of thiamine-monophosphate (TMP) to form thiamine-pyrophosphate (TPP), the active form of vitamin B1.</text>
</comment>